<reference evidence="8" key="1">
    <citation type="submission" date="2022-12" db="EMBL/GenBank/DDBJ databases">
        <title>Gycomyces niveus sp.nov., a novel actinomycete isolated from soil in Shouguang.</title>
        <authorList>
            <person name="Yang X."/>
        </authorList>
    </citation>
    <scope>NUCLEOTIDE SEQUENCE</scope>
    <source>
        <strain evidence="8">DSM 44724</strain>
    </source>
</reference>
<feature type="domain" description="Acyl-CoA oxidase C-alpha1" evidence="7">
    <location>
        <begin position="256"/>
        <end position="402"/>
    </location>
</feature>
<evidence type="ECO:0000259" key="7">
    <source>
        <dbReference type="Pfam" id="PF22924"/>
    </source>
</evidence>
<protein>
    <submittedName>
        <fullName evidence="8">Acyl-CoA dehydrogenase</fullName>
    </submittedName>
    <submittedName>
        <fullName evidence="9">Acyl-CoA oxidase</fullName>
        <ecNumber evidence="9">1.3.3.6</ecNumber>
    </submittedName>
</protein>
<name>A0A9X3T6S6_9ACTN</name>
<accession>A0A9X3T6S6</accession>
<dbReference type="PANTHER" id="PTHR10909">
    <property type="entry name" value="ELECTRON TRANSPORT OXIDOREDUCTASE"/>
    <property type="match status" value="1"/>
</dbReference>
<dbReference type="EMBL" id="JAPZVQ010000001">
    <property type="protein sequence ID" value="MDA1383413.1"/>
    <property type="molecule type" value="Genomic_DNA"/>
</dbReference>
<evidence type="ECO:0000259" key="6">
    <source>
        <dbReference type="Pfam" id="PF01756"/>
    </source>
</evidence>
<dbReference type="InterPro" id="IPR009100">
    <property type="entry name" value="AcylCoA_DH/oxidase_NM_dom_sf"/>
</dbReference>
<dbReference type="EMBL" id="JAVDYD010000001">
    <property type="protein sequence ID" value="MDR7336419.1"/>
    <property type="molecule type" value="Genomic_DNA"/>
</dbReference>
<dbReference type="InterPro" id="IPR046373">
    <property type="entry name" value="Acyl-CoA_Oxase/DH_mid-dom_sf"/>
</dbReference>
<reference evidence="9 11" key="2">
    <citation type="submission" date="2023-07" db="EMBL/GenBank/DDBJ databases">
        <title>Sequencing the genomes of 1000 actinobacteria strains.</title>
        <authorList>
            <person name="Klenk H.-P."/>
        </authorList>
    </citation>
    <scope>NUCLEOTIDE SEQUENCE [LARGE SCALE GENOMIC DNA]</scope>
    <source>
        <strain evidence="9 11">DSM 44724</strain>
    </source>
</reference>
<feature type="domain" description="Acyl-CoA oxidase C-terminal" evidence="6">
    <location>
        <begin position="428"/>
        <end position="561"/>
    </location>
</feature>
<keyword evidence="3" id="KW-0285">Flavoprotein</keyword>
<evidence type="ECO:0000256" key="2">
    <source>
        <dbReference type="ARBA" id="ARBA00006288"/>
    </source>
</evidence>
<dbReference type="Pfam" id="PF01756">
    <property type="entry name" value="ACOX"/>
    <property type="match status" value="1"/>
</dbReference>
<dbReference type="Proteomes" id="UP001145799">
    <property type="component" value="Unassembled WGS sequence"/>
</dbReference>
<evidence type="ECO:0000256" key="5">
    <source>
        <dbReference type="ARBA" id="ARBA00023002"/>
    </source>
</evidence>
<dbReference type="InterPro" id="IPR055060">
    <property type="entry name" value="ACOX_C_alpha1"/>
</dbReference>
<dbReference type="Gene3D" id="1.20.140.10">
    <property type="entry name" value="Butyryl-CoA Dehydrogenase, subunit A, domain 3"/>
    <property type="match status" value="2"/>
</dbReference>
<dbReference type="InterPro" id="IPR002655">
    <property type="entry name" value="Acyl-CoA_oxidase_C"/>
</dbReference>
<keyword evidence="11" id="KW-1185">Reference proteome</keyword>
<evidence type="ECO:0000256" key="3">
    <source>
        <dbReference type="ARBA" id="ARBA00022630"/>
    </source>
</evidence>
<evidence type="ECO:0000313" key="8">
    <source>
        <dbReference type="EMBL" id="MDA1383413.1"/>
    </source>
</evidence>
<dbReference type="GO" id="GO:0005504">
    <property type="term" value="F:fatty acid binding"/>
    <property type="evidence" value="ECO:0007669"/>
    <property type="project" value="TreeGrafter"/>
</dbReference>
<dbReference type="Pfam" id="PF22924">
    <property type="entry name" value="ACOX_C_alpha1"/>
    <property type="match status" value="1"/>
</dbReference>
<gene>
    <name evidence="9" type="ORF">J2S69_000138</name>
    <name evidence="8" type="ORF">O2L01_00355</name>
</gene>
<dbReference type="RefSeq" id="WP_270119386.1">
    <property type="nucleotide sequence ID" value="NZ_BAAAOM010000002.1"/>
</dbReference>
<evidence type="ECO:0000313" key="9">
    <source>
        <dbReference type="EMBL" id="MDR7336419.1"/>
    </source>
</evidence>
<dbReference type="GO" id="GO:0071949">
    <property type="term" value="F:FAD binding"/>
    <property type="evidence" value="ECO:0007669"/>
    <property type="project" value="InterPro"/>
</dbReference>
<dbReference type="Gene3D" id="2.40.110.10">
    <property type="entry name" value="Butyryl-CoA Dehydrogenase, subunit A, domain 2"/>
    <property type="match status" value="1"/>
</dbReference>
<organism evidence="8 10">
    <name type="scientific">Glycomyces lechevalierae</name>
    <dbReference type="NCBI Taxonomy" id="256034"/>
    <lineage>
        <taxon>Bacteria</taxon>
        <taxon>Bacillati</taxon>
        <taxon>Actinomycetota</taxon>
        <taxon>Actinomycetes</taxon>
        <taxon>Glycomycetales</taxon>
        <taxon>Glycomycetaceae</taxon>
        <taxon>Glycomyces</taxon>
    </lineage>
</organism>
<comment type="caution">
    <text evidence="8">The sequence shown here is derived from an EMBL/GenBank/DDBJ whole genome shotgun (WGS) entry which is preliminary data.</text>
</comment>
<dbReference type="Proteomes" id="UP001183604">
    <property type="component" value="Unassembled WGS sequence"/>
</dbReference>
<proteinExistence type="inferred from homology"/>
<dbReference type="AlphaFoldDB" id="A0A9X3T6S6"/>
<dbReference type="GO" id="GO:0033540">
    <property type="term" value="P:fatty acid beta-oxidation using acyl-CoA oxidase"/>
    <property type="evidence" value="ECO:0007669"/>
    <property type="project" value="TreeGrafter"/>
</dbReference>
<evidence type="ECO:0000256" key="4">
    <source>
        <dbReference type="ARBA" id="ARBA00022827"/>
    </source>
</evidence>
<keyword evidence="4" id="KW-0274">FAD</keyword>
<dbReference type="GO" id="GO:0055088">
    <property type="term" value="P:lipid homeostasis"/>
    <property type="evidence" value="ECO:0007669"/>
    <property type="project" value="TreeGrafter"/>
</dbReference>
<sequence length="577" mass="62408">MTDDDLRELLSGPGFDRPRDLTATQFHQHNYRRMRLLADAVGPAADLLADRARLAELSALTALRDPVLYHTVLLHYCLCLNGIVRFAPDPDAVLARIRADGATGVVLMTEAGRSNSHGAMRTEARFDPATREFTLRTPGPEAVKFPNTAGEHAAPKAALVYARLRNGDTDHGVFGFLVHIGGRHGVPAGLQIRHAYESGNLPTDTVAVAFDGVRLPFDAWLSDGAAFDPDGTFTDPLGSPEARMSRSMAVGVETWISITAAVAAVSRAATAMAIRYSLTRLTADKISGTRPVLDYRNQHVELLTDLADAYALTALADPASQVETAAAGGAAWAPWSAVDPLLPLHKAVAVEAAWRVTMSCRERCGGLAYGGTRWPLAYQSLVDGYRSAGGDNALIRLDTARNMAANAGYAPPQDDPPAALRTGADFLRLAEACERRLHARLRDRLAAARKDSDEDFAVWREELEAAQDLAGVYAERLLMARFAASVRDRAGEDLLLLHGAGWLRRRIGSLLRCGLAGPETLDAVDRLVGEACDRLLPHAADLVDAFGIDEEFTRSFLAADDYLEAFIAEFGFEPFWG</sequence>
<dbReference type="SUPFAM" id="SSF47203">
    <property type="entry name" value="Acyl-CoA dehydrogenase C-terminal domain-like"/>
    <property type="match status" value="2"/>
</dbReference>
<dbReference type="GO" id="GO:0003997">
    <property type="term" value="F:acyl-CoA oxidase activity"/>
    <property type="evidence" value="ECO:0007669"/>
    <property type="project" value="UniProtKB-EC"/>
</dbReference>
<dbReference type="SUPFAM" id="SSF56645">
    <property type="entry name" value="Acyl-CoA dehydrogenase NM domain-like"/>
    <property type="match status" value="1"/>
</dbReference>
<dbReference type="InterPro" id="IPR036250">
    <property type="entry name" value="AcylCo_DH-like_C"/>
</dbReference>
<dbReference type="InterPro" id="IPR012258">
    <property type="entry name" value="Acyl-CoA_oxidase"/>
</dbReference>
<evidence type="ECO:0000313" key="10">
    <source>
        <dbReference type="Proteomes" id="UP001145799"/>
    </source>
</evidence>
<evidence type="ECO:0000313" key="11">
    <source>
        <dbReference type="Proteomes" id="UP001183604"/>
    </source>
</evidence>
<comment type="similarity">
    <text evidence="2">Belongs to the acyl-CoA oxidase family.</text>
</comment>
<dbReference type="EC" id="1.3.3.6" evidence="9"/>
<evidence type="ECO:0000256" key="1">
    <source>
        <dbReference type="ARBA" id="ARBA00001974"/>
    </source>
</evidence>
<keyword evidence="5 9" id="KW-0560">Oxidoreductase</keyword>
<dbReference type="PANTHER" id="PTHR10909:SF382">
    <property type="entry name" value="ACYL-COENZYME A OXIDASE"/>
    <property type="match status" value="1"/>
</dbReference>
<comment type="cofactor">
    <cofactor evidence="1">
        <name>FAD</name>
        <dbReference type="ChEBI" id="CHEBI:57692"/>
    </cofactor>
</comment>